<reference evidence="11" key="1">
    <citation type="submission" date="2021-02" db="EMBL/GenBank/DDBJ databases">
        <authorList>
            <person name="Dougan E. K."/>
            <person name="Rhodes N."/>
            <person name="Thang M."/>
            <person name="Chan C."/>
        </authorList>
    </citation>
    <scope>NUCLEOTIDE SEQUENCE</scope>
</reference>
<dbReference type="EMBL" id="CAJNDS010002481">
    <property type="protein sequence ID" value="CAE7493243.1"/>
    <property type="molecule type" value="Genomic_DNA"/>
</dbReference>
<proteinExistence type="predicted"/>
<name>A0A812ST50_9DINO</name>
<evidence type="ECO:0000259" key="10">
    <source>
        <dbReference type="PROSITE" id="PS50221"/>
    </source>
</evidence>
<feature type="transmembrane region" description="Helical" evidence="9">
    <location>
        <begin position="1239"/>
        <end position="1259"/>
    </location>
</feature>
<keyword evidence="3 9" id="KW-0812">Transmembrane</keyword>
<dbReference type="Gene3D" id="2.120.10.80">
    <property type="entry name" value="Kelch-type beta propeller"/>
    <property type="match status" value="2"/>
</dbReference>
<sequence length="1310" mass="139161">MQTLGGALRVLGFATLVTMAAANDWNLIFHLLGPAARSGHTMVWDPGADGGGFWMFGGELLLSIKTDDLYFYSVSSNSWTQKASGPAARYRHSAVFDPTARAMYVFAGTNLASAGNTFSDLHRYDVALNSWTELQGTAGRSRHTAVWDSSLDRMIVFGGLDNMLNKMGDILEYDRSSDSWSFPSAEGPAAREGHVAVWDAAAGTMLMCCGLTASGDSGELWTYDGTWTMLSPSGSITARRYASAVWDPQARAMLGFGGSEGSRLNSLFLYSTTDNSWSQYTESGPPAQDRGAAVWDPVNSHLYTFGGVQLLGLLDDLWRLDASHTSITSTTSSTSATSSSTTTYTTSATSSATTTYTKSSTSTVTSSSTGTSTSTSTLTDSTTETTVTLSSTSTLTSSSTSVSSSSTTASMTSSTRSTISSTSTSSISVTSTSVTTSLTSSTATTVTTTSETSTRTTATVTTITQTSSTATTSTATTSTATSVTSSSTSLTSSTSTATSATSTSTSLTHSSTMTSTVTATSTSSSSTSETGTTTTSVTSSSSTASTSTSATSSTSSFTVTRTSTSATSSSTVTGTSTSATLSSTVTSTSTSATSSSTVTSTSTSATSSSSSTTTVVSATTSTKTHTTTSTSTWASQTTTWTKVLPTTSTTRTQFSPTANADLLLDDLDSTESELARQLIAALTNSSNSSNSTGILGSTLNQSDLATIQTLALDSPTISEMNRTITVQSTSARVEVPSDVVAQAAAAGDSGLVLLSVSVGLGELGAELNGTKGGGRALVSRPVSITFRGPDGQRLPMPSLARPIEVLLLGAREGSRCAFWEEETGTWSSEGLREISFRDGELQCQTSHLTVFGAVLEAFLQVLRCSTATQVFSAEGFENLSKGTWPGHAHAVITFSALFICLLLLLYALRLDRKRSLSRKQVEAALLIELEVEEQELADDCEGEDEEIEVEKKVRQPSVCRQAASWLVSNFAWFLSQMFEVPDADVLTELMNARVVTVNRCISSLHSYKSHADRQSIRAAETSVGHAHMRHSTTAGVSVTVEDFVRMDETFAHNKGKSLAAKDFLNSRWCKRVVLLTRAMHPWVTMQFVSLFRSHAVRASLIILKLVSAAAANALFFSSSAVSADSDMDCGPPQTPGERLLRATIVGVLSACMGDLLIVLLAMVQRRQVLIRHWTEEAKERQLRRWRCRRHLFWLLWFLDVGISILYVCGFLANVSQADGVKWIESTAMSLLQDLVLKPLYLALVYGTVASLVLCCSPSVGQKILAQWGLQDDDNPNSDDSEATQARPESHALRPVCEEEDEIHEVYVDYL</sequence>
<keyword evidence="2" id="KW-0880">Kelch repeat</keyword>
<evidence type="ECO:0000256" key="6">
    <source>
        <dbReference type="ARBA" id="ARBA00023136"/>
    </source>
</evidence>
<dbReference type="InterPro" id="IPR056737">
    <property type="entry name" value="Beta-prop_ATRN-MKLN-like"/>
</dbReference>
<keyword evidence="6 9" id="KW-0472">Membrane</keyword>
<dbReference type="PANTHER" id="PTHR46093">
    <property type="entry name" value="ACYL-COA-BINDING DOMAIN-CONTAINING PROTEIN 5"/>
    <property type="match status" value="1"/>
</dbReference>
<dbReference type="SUPFAM" id="SSF117281">
    <property type="entry name" value="Kelch motif"/>
    <property type="match status" value="2"/>
</dbReference>
<feature type="region of interest" description="Disordered" evidence="8">
    <location>
        <begin position="484"/>
        <end position="554"/>
    </location>
</feature>
<evidence type="ECO:0000256" key="5">
    <source>
        <dbReference type="ARBA" id="ARBA00022989"/>
    </source>
</evidence>
<dbReference type="GO" id="GO:0016020">
    <property type="term" value="C:membrane"/>
    <property type="evidence" value="ECO:0007669"/>
    <property type="project" value="UniProtKB-SubCell"/>
</dbReference>
<dbReference type="Pfam" id="PF24981">
    <property type="entry name" value="Beta-prop_ATRN-LZTR1"/>
    <property type="match status" value="1"/>
</dbReference>
<feature type="transmembrane region" description="Helical" evidence="9">
    <location>
        <begin position="1101"/>
        <end position="1122"/>
    </location>
</feature>
<feature type="region of interest" description="Disordered" evidence="8">
    <location>
        <begin position="566"/>
        <end position="621"/>
    </location>
</feature>
<evidence type="ECO:0000256" key="3">
    <source>
        <dbReference type="ARBA" id="ARBA00022692"/>
    </source>
</evidence>
<evidence type="ECO:0000256" key="4">
    <source>
        <dbReference type="ARBA" id="ARBA00022737"/>
    </source>
</evidence>
<evidence type="ECO:0000313" key="12">
    <source>
        <dbReference type="Proteomes" id="UP000604046"/>
    </source>
</evidence>
<evidence type="ECO:0000256" key="2">
    <source>
        <dbReference type="ARBA" id="ARBA00022441"/>
    </source>
</evidence>
<keyword evidence="7" id="KW-1015">Disulfide bond</keyword>
<feature type="transmembrane region" description="Helical" evidence="9">
    <location>
        <begin position="1191"/>
        <end position="1212"/>
    </location>
</feature>
<keyword evidence="5 9" id="KW-1133">Transmembrane helix</keyword>
<protein>
    <submittedName>
        <fullName evidence="11">Zan protein</fullName>
    </submittedName>
</protein>
<organism evidence="11 12">
    <name type="scientific">Symbiodinium natans</name>
    <dbReference type="NCBI Taxonomy" id="878477"/>
    <lineage>
        <taxon>Eukaryota</taxon>
        <taxon>Sar</taxon>
        <taxon>Alveolata</taxon>
        <taxon>Dinophyceae</taxon>
        <taxon>Suessiales</taxon>
        <taxon>Symbiodiniaceae</taxon>
        <taxon>Symbiodinium</taxon>
    </lineage>
</organism>
<accession>A0A812ST50</accession>
<evidence type="ECO:0000256" key="1">
    <source>
        <dbReference type="ARBA" id="ARBA00004370"/>
    </source>
</evidence>
<evidence type="ECO:0000256" key="7">
    <source>
        <dbReference type="ARBA" id="ARBA00023157"/>
    </source>
</evidence>
<dbReference type="PANTHER" id="PTHR46093:SF18">
    <property type="entry name" value="FIBRONECTIN TYPE-III DOMAIN-CONTAINING PROTEIN"/>
    <property type="match status" value="1"/>
</dbReference>
<feature type="transmembrane region" description="Helical" evidence="9">
    <location>
        <begin position="1142"/>
        <end position="1163"/>
    </location>
</feature>
<evidence type="ECO:0000313" key="11">
    <source>
        <dbReference type="EMBL" id="CAE7493243.1"/>
    </source>
</evidence>
<comment type="subcellular location">
    <subcellularLocation>
        <location evidence="1">Membrane</location>
    </subcellularLocation>
</comment>
<dbReference type="OrthoDB" id="4447at2759"/>
<dbReference type="InterPro" id="IPR057244">
    <property type="entry name" value="GAIN_B"/>
</dbReference>
<dbReference type="Proteomes" id="UP000604046">
    <property type="component" value="Unassembled WGS sequence"/>
</dbReference>
<feature type="domain" description="GAIN-B" evidence="10">
    <location>
        <begin position="708"/>
        <end position="862"/>
    </location>
</feature>
<evidence type="ECO:0000256" key="8">
    <source>
        <dbReference type="SAM" id="MobiDB-lite"/>
    </source>
</evidence>
<gene>
    <name evidence="11" type="primary">Zan</name>
    <name evidence="11" type="ORF">SNAT2548_LOCUS27636</name>
</gene>
<dbReference type="InterPro" id="IPR000203">
    <property type="entry name" value="GPS"/>
</dbReference>
<dbReference type="SMART" id="SM00303">
    <property type="entry name" value="GPS"/>
    <property type="match status" value="1"/>
</dbReference>
<keyword evidence="4" id="KW-0677">Repeat</keyword>
<dbReference type="PROSITE" id="PS50221">
    <property type="entry name" value="GAIN_B"/>
    <property type="match status" value="1"/>
</dbReference>
<dbReference type="InterPro" id="IPR015915">
    <property type="entry name" value="Kelch-typ_b-propeller"/>
</dbReference>
<feature type="region of interest" description="Disordered" evidence="8">
    <location>
        <begin position="359"/>
        <end position="421"/>
    </location>
</feature>
<evidence type="ECO:0000256" key="9">
    <source>
        <dbReference type="SAM" id="Phobius"/>
    </source>
</evidence>
<feature type="transmembrane region" description="Helical" evidence="9">
    <location>
        <begin position="888"/>
        <end position="908"/>
    </location>
</feature>
<comment type="caution">
    <text evidence="11">The sequence shown here is derived from an EMBL/GenBank/DDBJ whole genome shotgun (WGS) entry which is preliminary data.</text>
</comment>
<keyword evidence="12" id="KW-1185">Reference proteome</keyword>